<dbReference type="InterPro" id="IPR008979">
    <property type="entry name" value="Galactose-bd-like_sf"/>
</dbReference>
<gene>
    <name evidence="2" type="ORF">WJU22_09885</name>
</gene>
<sequence>MKELRISLLIGMIVLAAASCSKDKRDAYKDFMKGGEIIYPGRADTVLVKPGLNRIKLSVVLGNDPLVSQLRVFWSNNADSVTVPIKRTSGIDTIDVLVPNLKEGNYNFAVYTYDDEGHVSIMVNAFGVAYGQNYTSSLVNRTLRSVEQSTDGSQVLLNWGEPAGGELGTEVKYKGADGVEKTITVPSTEAVTTLPDYESRSQLTYRSQYKPDTMAFEFFYPPLSSATLPVFERQLAKSGFSVLELPTDVKSNHGWLMHYLWDGNINSGFATANQVPAWFTIDAGQSAALSRIKYWQATDRLYRIENVRTFEVYGSNSPAGDGSWDSWTKIGSFASVKPSGKPVGENTQEDVDFALAGEDFAVAAGTAKFRYYRFKLLTNWGNSAFFTMGEISLFTHDR</sequence>
<reference evidence="2 3" key="1">
    <citation type="submission" date="2024-03" db="EMBL/GenBank/DDBJ databases">
        <title>Chitinophaga caseinilytica sp. nov., a casein hydrolysing bacterium isolated from forest soil.</title>
        <authorList>
            <person name="Lee D.S."/>
            <person name="Han D.M."/>
            <person name="Baek J.H."/>
            <person name="Choi D.G."/>
            <person name="Jeon J.H."/>
            <person name="Jeon C.O."/>
        </authorList>
    </citation>
    <scope>NUCLEOTIDE SEQUENCE [LARGE SCALE GENOMIC DNA]</scope>
    <source>
        <strain evidence="2 3">KACC 19118</strain>
    </source>
</reference>
<keyword evidence="3" id="KW-1185">Reference proteome</keyword>
<protein>
    <submittedName>
        <fullName evidence="2">DUF4998 domain-containing protein</fullName>
    </submittedName>
</protein>
<dbReference type="InterPro" id="IPR032164">
    <property type="entry name" value="DUF5000"/>
</dbReference>
<dbReference type="SUPFAM" id="SSF49785">
    <property type="entry name" value="Galactose-binding domain-like"/>
    <property type="match status" value="1"/>
</dbReference>
<accession>A0ABZ2ZAC4</accession>
<feature type="domain" description="DUF5000" evidence="1">
    <location>
        <begin position="261"/>
        <end position="394"/>
    </location>
</feature>
<dbReference type="RefSeq" id="WP_341843073.1">
    <property type="nucleotide sequence ID" value="NZ_CP149792.1"/>
</dbReference>
<dbReference type="Proteomes" id="UP001449657">
    <property type="component" value="Chromosome"/>
</dbReference>
<evidence type="ECO:0000313" key="2">
    <source>
        <dbReference type="EMBL" id="WZN48483.1"/>
    </source>
</evidence>
<proteinExistence type="predicted"/>
<dbReference type="PROSITE" id="PS51257">
    <property type="entry name" value="PROKAR_LIPOPROTEIN"/>
    <property type="match status" value="1"/>
</dbReference>
<evidence type="ECO:0000313" key="3">
    <source>
        <dbReference type="Proteomes" id="UP001449657"/>
    </source>
</evidence>
<dbReference type="Gene3D" id="2.60.120.260">
    <property type="entry name" value="Galactose-binding domain-like"/>
    <property type="match status" value="1"/>
</dbReference>
<dbReference type="Pfam" id="PF16391">
    <property type="entry name" value="DUF5000"/>
    <property type="match status" value="1"/>
</dbReference>
<dbReference type="EMBL" id="CP150096">
    <property type="protein sequence ID" value="WZN48483.1"/>
    <property type="molecule type" value="Genomic_DNA"/>
</dbReference>
<organism evidence="2 3">
    <name type="scientific">Chitinophaga caseinilytica</name>
    <dbReference type="NCBI Taxonomy" id="2267521"/>
    <lineage>
        <taxon>Bacteria</taxon>
        <taxon>Pseudomonadati</taxon>
        <taxon>Bacteroidota</taxon>
        <taxon>Chitinophagia</taxon>
        <taxon>Chitinophagales</taxon>
        <taxon>Chitinophagaceae</taxon>
        <taxon>Chitinophaga</taxon>
    </lineage>
</organism>
<evidence type="ECO:0000259" key="1">
    <source>
        <dbReference type="Pfam" id="PF16391"/>
    </source>
</evidence>
<name>A0ABZ2ZAC4_9BACT</name>
<dbReference type="Pfam" id="PF16389">
    <property type="entry name" value="DUF4998"/>
    <property type="match status" value="1"/>
</dbReference>